<dbReference type="RefSeq" id="WP_160224039.1">
    <property type="nucleotide sequence ID" value="NZ_CP029149.1"/>
</dbReference>
<keyword evidence="3" id="KW-1185">Reference proteome</keyword>
<dbReference type="PRINTS" id="PR01438">
    <property type="entry name" value="UNVRSLSTRESS"/>
</dbReference>
<dbReference type="SUPFAM" id="SSF52402">
    <property type="entry name" value="Adenine nucleotide alpha hydrolases-like"/>
    <property type="match status" value="1"/>
</dbReference>
<dbReference type="AlphaFoldDB" id="A0A6P1QSK1"/>
<name>A0A6P1QSK1_9FLAO</name>
<comment type="similarity">
    <text evidence="1">Belongs to the universal stress protein A family.</text>
</comment>
<dbReference type="InterPro" id="IPR014729">
    <property type="entry name" value="Rossmann-like_a/b/a_fold"/>
</dbReference>
<dbReference type="PANTHER" id="PTHR46268:SF6">
    <property type="entry name" value="UNIVERSAL STRESS PROTEIN UP12"/>
    <property type="match status" value="1"/>
</dbReference>
<dbReference type="Proteomes" id="UP000464318">
    <property type="component" value="Chromosome"/>
</dbReference>
<dbReference type="InterPro" id="IPR006016">
    <property type="entry name" value="UspA"/>
</dbReference>
<protein>
    <submittedName>
        <fullName evidence="2">Universal stress protein</fullName>
    </submittedName>
</protein>
<proteinExistence type="inferred from homology"/>
<reference evidence="2 3" key="1">
    <citation type="submission" date="2018-04" db="EMBL/GenBank/DDBJ databases">
        <title>Characteristic and Complete Genome Sequencing of A Novel Member of Infective Endocarditis Causative Bacteria: Bergeyella cardium QL-PH.</title>
        <authorList>
            <person name="Pan H."/>
            <person name="Sun E."/>
            <person name="Zhang Y."/>
        </authorList>
    </citation>
    <scope>NUCLEOTIDE SEQUENCE [LARGE SCALE GENOMIC DNA]</scope>
    <source>
        <strain evidence="2 3">HPQL</strain>
    </source>
</reference>
<dbReference type="OrthoDB" id="9788959at2"/>
<dbReference type="KEGG" id="bcad:DBX24_03880"/>
<dbReference type="CDD" id="cd00293">
    <property type="entry name" value="USP-like"/>
    <property type="match status" value="1"/>
</dbReference>
<dbReference type="Pfam" id="PF00582">
    <property type="entry name" value="Usp"/>
    <property type="match status" value="1"/>
</dbReference>
<dbReference type="Gene3D" id="3.40.50.620">
    <property type="entry name" value="HUPs"/>
    <property type="match status" value="1"/>
</dbReference>
<sequence length="148" mass="16181">MISIILPVDFSEATDKLVAGAIKFAKEVGGQLCVIHIAPADLGFAMSDIGVQYYPEVEKSETQESQRLLQRIEETISQQGIACETELRQGVAKDLILDYAEEKNASYIVMGSHGRSGIYDVFVGSLTKELTKNCPLPVLVIPIHSKGR</sequence>
<evidence type="ECO:0000313" key="2">
    <source>
        <dbReference type="EMBL" id="QHN65092.1"/>
    </source>
</evidence>
<dbReference type="EMBL" id="CP029149">
    <property type="protein sequence ID" value="QHN65092.1"/>
    <property type="molecule type" value="Genomic_DNA"/>
</dbReference>
<evidence type="ECO:0000256" key="1">
    <source>
        <dbReference type="ARBA" id="ARBA00008791"/>
    </source>
</evidence>
<accession>A0A6P1QSK1</accession>
<dbReference type="PANTHER" id="PTHR46268">
    <property type="entry name" value="STRESS RESPONSE PROTEIN NHAX"/>
    <property type="match status" value="1"/>
</dbReference>
<evidence type="ECO:0000313" key="3">
    <source>
        <dbReference type="Proteomes" id="UP000464318"/>
    </source>
</evidence>
<organism evidence="2 3">
    <name type="scientific">Bergeyella cardium</name>
    <dbReference type="NCBI Taxonomy" id="1585976"/>
    <lineage>
        <taxon>Bacteria</taxon>
        <taxon>Pseudomonadati</taxon>
        <taxon>Bacteroidota</taxon>
        <taxon>Flavobacteriia</taxon>
        <taxon>Flavobacteriales</taxon>
        <taxon>Weeksellaceae</taxon>
        <taxon>Bergeyella</taxon>
    </lineage>
</organism>
<dbReference type="InterPro" id="IPR006015">
    <property type="entry name" value="Universal_stress_UspA"/>
</dbReference>
<gene>
    <name evidence="2" type="ORF">DBX24_03880</name>
</gene>